<comment type="caution">
    <text evidence="2">The sequence shown here is derived from an EMBL/GenBank/DDBJ whole genome shotgun (WGS) entry which is preliminary data.</text>
</comment>
<keyword evidence="2" id="KW-0378">Hydrolase</keyword>
<proteinExistence type="predicted"/>
<evidence type="ECO:0000256" key="1">
    <source>
        <dbReference type="SAM" id="MobiDB-lite"/>
    </source>
</evidence>
<dbReference type="InterPro" id="IPR026002">
    <property type="entry name" value="ATC_hydrolase-like"/>
</dbReference>
<evidence type="ECO:0000313" key="2">
    <source>
        <dbReference type="EMBL" id="MFC6334624.1"/>
    </source>
</evidence>
<dbReference type="EMBL" id="JBHSTE010000007">
    <property type="protein sequence ID" value="MFC6334624.1"/>
    <property type="molecule type" value="Genomic_DNA"/>
</dbReference>
<keyword evidence="3" id="KW-1185">Reference proteome</keyword>
<organism evidence="2 3">
    <name type="scientific">Paenibacillus septentrionalis</name>
    <dbReference type="NCBI Taxonomy" id="429342"/>
    <lineage>
        <taxon>Bacteria</taxon>
        <taxon>Bacillati</taxon>
        <taxon>Bacillota</taxon>
        <taxon>Bacilli</taxon>
        <taxon>Bacillales</taxon>
        <taxon>Paenibacillaceae</taxon>
        <taxon>Paenibacillus</taxon>
    </lineage>
</organism>
<gene>
    <name evidence="2" type="ORF">ACFP56_18495</name>
</gene>
<dbReference type="Pfam" id="PF14196">
    <property type="entry name" value="ATC_hydrolase"/>
    <property type="match status" value="1"/>
</dbReference>
<evidence type="ECO:0000313" key="3">
    <source>
        <dbReference type="Proteomes" id="UP001596233"/>
    </source>
</evidence>
<dbReference type="RefSeq" id="WP_379237345.1">
    <property type="nucleotide sequence ID" value="NZ_JBHSTE010000007.1"/>
</dbReference>
<reference evidence="3" key="1">
    <citation type="journal article" date="2019" name="Int. J. Syst. Evol. Microbiol.">
        <title>The Global Catalogue of Microorganisms (GCM) 10K type strain sequencing project: providing services to taxonomists for standard genome sequencing and annotation.</title>
        <authorList>
            <consortium name="The Broad Institute Genomics Platform"/>
            <consortium name="The Broad Institute Genome Sequencing Center for Infectious Disease"/>
            <person name="Wu L."/>
            <person name="Ma J."/>
        </authorList>
    </citation>
    <scope>NUCLEOTIDE SEQUENCE [LARGE SCALE GENOMIC DNA]</scope>
    <source>
        <strain evidence="3">PCU 280</strain>
    </source>
</reference>
<sequence length="189" mass="21553">MANQEEQKIKHDESLEPASPYTIMAKLFAHLSKSVVDKFGEEGADAIREGVRTFGEERGRDIARRAAANGQPNDIMNYLPNYDMGRSDLFEYETEYVPNEIEQTFTRCPFGDTWKADGMEDYGILYCQMIDPSIARGYNPNFEVVHDKYLVKDGSCHFRFQMKQKAEQEQQDQALADASKQAGDASNDR</sequence>
<accession>A0ABW1V839</accession>
<name>A0ABW1V839_9BACL</name>
<dbReference type="GO" id="GO:0016787">
    <property type="term" value="F:hydrolase activity"/>
    <property type="evidence" value="ECO:0007669"/>
    <property type="project" value="UniProtKB-KW"/>
</dbReference>
<dbReference type="Proteomes" id="UP001596233">
    <property type="component" value="Unassembled WGS sequence"/>
</dbReference>
<protein>
    <submittedName>
        <fullName evidence="2">L-2-amino-thiazoline-4-carboxylic acid hydrolase</fullName>
    </submittedName>
</protein>
<feature type="region of interest" description="Disordered" evidence="1">
    <location>
        <begin position="163"/>
        <end position="189"/>
    </location>
</feature>